<dbReference type="Proteomes" id="UP000012101">
    <property type="component" value="Unassembled WGS sequence"/>
</dbReference>
<comment type="caution">
    <text evidence="1">The sequence shown here is derived from an EMBL/GenBank/DDBJ whole genome shotgun (WGS) entry which is preliminary data.</text>
</comment>
<gene>
    <name evidence="1" type="ORF">LEP1GSC038_0361</name>
</gene>
<proteinExistence type="predicted"/>
<name>M6FXV8_9LEPT</name>
<dbReference type="AlphaFoldDB" id="M6FXV8"/>
<protein>
    <submittedName>
        <fullName evidence="1">Uncharacterized protein</fullName>
    </submittedName>
</protein>
<sequence length="155" mass="17777">MSMPEYSDLFDFKYTPKGIVYHAIDFSGYSGTVNIPDSLRLYNGFFEDSEKRRIGFRVQNGSTYRETNIANIYSTDPQIPVFNKIFSQENSNIPNFNTSIKTYDFDSGGPSVPLPTSLVEWLEKNFQDVKTILIVILCIYAGWKIFGNDILGKRR</sequence>
<dbReference type="EMBL" id="AFJM02000046">
    <property type="protein sequence ID" value="EMM71591.1"/>
    <property type="molecule type" value="Genomic_DNA"/>
</dbReference>
<reference evidence="1 2" key="1">
    <citation type="submission" date="2013-01" db="EMBL/GenBank/DDBJ databases">
        <authorList>
            <person name="Harkins D.M."/>
            <person name="Durkin A.S."/>
            <person name="Brinkac L.M."/>
            <person name="Haft D.H."/>
            <person name="Selengut J.D."/>
            <person name="Sanka R."/>
            <person name="DePew J."/>
            <person name="Purushe J."/>
            <person name="Hospenthal D.R."/>
            <person name="Murray C.K."/>
            <person name="Pimentel G."/>
            <person name="Wasfy M."/>
            <person name="Vinetz J.M."/>
            <person name="Sutton G.G."/>
            <person name="Nierman W.C."/>
            <person name="Fouts D.E."/>
        </authorList>
    </citation>
    <scope>NUCLEOTIDE SEQUENCE [LARGE SCALE GENOMIC DNA]</scope>
    <source>
        <strain evidence="1 2">2006001855</strain>
    </source>
</reference>
<evidence type="ECO:0000313" key="1">
    <source>
        <dbReference type="EMBL" id="EMM71591.1"/>
    </source>
</evidence>
<accession>M6FXV8</accession>
<evidence type="ECO:0000313" key="2">
    <source>
        <dbReference type="Proteomes" id="UP000012101"/>
    </source>
</evidence>
<organism evidence="1 2">
    <name type="scientific">Leptospira weilii str. 2006001855</name>
    <dbReference type="NCBI Taxonomy" id="996804"/>
    <lineage>
        <taxon>Bacteria</taxon>
        <taxon>Pseudomonadati</taxon>
        <taxon>Spirochaetota</taxon>
        <taxon>Spirochaetia</taxon>
        <taxon>Leptospirales</taxon>
        <taxon>Leptospiraceae</taxon>
        <taxon>Leptospira</taxon>
    </lineage>
</organism>